<gene>
    <name evidence="1" type="ORF">Amon02_001197100</name>
</gene>
<keyword evidence="2" id="KW-1185">Reference proteome</keyword>
<evidence type="ECO:0000313" key="1">
    <source>
        <dbReference type="EMBL" id="GMF03969.1"/>
    </source>
</evidence>
<dbReference type="EMBL" id="BSXS01013393">
    <property type="protein sequence ID" value="GMF03969.1"/>
    <property type="molecule type" value="Genomic_DNA"/>
</dbReference>
<accession>A0ACB5U848</accession>
<evidence type="ECO:0000313" key="2">
    <source>
        <dbReference type="Proteomes" id="UP001165064"/>
    </source>
</evidence>
<protein>
    <submittedName>
        <fullName evidence="1">Unnamed protein product</fullName>
    </submittedName>
</protein>
<dbReference type="Proteomes" id="UP001165064">
    <property type="component" value="Unassembled WGS sequence"/>
</dbReference>
<organism evidence="1 2">
    <name type="scientific">Ambrosiozyma monospora</name>
    <name type="common">Yeast</name>
    <name type="synonym">Endomycopsis monosporus</name>
    <dbReference type="NCBI Taxonomy" id="43982"/>
    <lineage>
        <taxon>Eukaryota</taxon>
        <taxon>Fungi</taxon>
        <taxon>Dikarya</taxon>
        <taxon>Ascomycota</taxon>
        <taxon>Saccharomycotina</taxon>
        <taxon>Pichiomycetes</taxon>
        <taxon>Pichiales</taxon>
        <taxon>Pichiaceae</taxon>
        <taxon>Ambrosiozyma</taxon>
    </lineage>
</organism>
<sequence>MICSLKAITAKSSSLEHLNAIATKACYNITGDIRPRVAKTLYAAWHKMGFPISEEGKRIFKNVDRAGGLQKFMYEGDELFTTSLYLMAMQRDPETVKIACKMTWDIFVTDWLENKSLFNTERGMVKSLYDIFFNSEGYFPSPSEALNFSSGMLQLHSEMDHDDEAYANSSWRRI</sequence>
<name>A0ACB5U848_AMBMO</name>
<reference evidence="1" key="1">
    <citation type="submission" date="2023-04" db="EMBL/GenBank/DDBJ databases">
        <title>Ambrosiozyma monospora NBRC 10751.</title>
        <authorList>
            <person name="Ichikawa N."/>
            <person name="Sato H."/>
            <person name="Tonouchi N."/>
        </authorList>
    </citation>
    <scope>NUCLEOTIDE SEQUENCE</scope>
    <source>
        <strain evidence="1">NBRC 10751</strain>
    </source>
</reference>
<proteinExistence type="predicted"/>
<comment type="caution">
    <text evidence="1">The sequence shown here is derived from an EMBL/GenBank/DDBJ whole genome shotgun (WGS) entry which is preliminary data.</text>
</comment>